<evidence type="ECO:0000256" key="1">
    <source>
        <dbReference type="SAM" id="MobiDB-lite"/>
    </source>
</evidence>
<feature type="region of interest" description="Disordered" evidence="1">
    <location>
        <begin position="55"/>
        <end position="74"/>
    </location>
</feature>
<name>A0A387HNK5_9ACTN</name>
<dbReference type="OrthoDB" id="3689934at2"/>
<proteinExistence type="predicted"/>
<protein>
    <submittedName>
        <fullName evidence="2">Uncharacterized protein</fullName>
    </submittedName>
</protein>
<feature type="compositionally biased region" description="Basic and acidic residues" evidence="1">
    <location>
        <begin position="55"/>
        <end position="68"/>
    </location>
</feature>
<dbReference type="AlphaFoldDB" id="A0A387HNK5"/>
<dbReference type="EMBL" id="CP032698">
    <property type="protein sequence ID" value="AYG81937.1"/>
    <property type="molecule type" value="Genomic_DNA"/>
</dbReference>
<sequence>MPNKTAVTPTVRPFVVAYDDELPAPLSDLTVDFAPWPRLAYKVMQADDRDRGGVLWARTDRPPLKDRSPQANPIYSSMDPERQREAMFDLLCQVCSMPASRTEEGWLFLDWRTSQDPPSWPEGSLTNMPPLCVQCAHVAVEQCPFARKFVPLRVGQPRLWGVSGVQYRPIATGVLASQLIRELCKVTVVELPEPSPRQYPPAPTERGAVSHA</sequence>
<keyword evidence="3" id="KW-1185">Reference proteome</keyword>
<dbReference type="KEGG" id="shun:DWB77_04104"/>
<reference evidence="2 3" key="1">
    <citation type="submission" date="2018-10" db="EMBL/GenBank/DDBJ databases">
        <title>Relationship between Morphology and Antimicrobial Activity in Streptomyces.</title>
        <authorList>
            <person name="Kang H.J."/>
            <person name="Kim S.B."/>
        </authorList>
    </citation>
    <scope>NUCLEOTIDE SEQUENCE [LARGE SCALE GENOMIC DNA]</scope>
    <source>
        <strain evidence="2 3">BH38</strain>
    </source>
</reference>
<dbReference type="Proteomes" id="UP000271554">
    <property type="component" value="Chromosome"/>
</dbReference>
<evidence type="ECO:0000313" key="2">
    <source>
        <dbReference type="EMBL" id="AYG81937.1"/>
    </source>
</evidence>
<organism evidence="2 3">
    <name type="scientific">Streptomyces hundungensis</name>
    <dbReference type="NCBI Taxonomy" id="1077946"/>
    <lineage>
        <taxon>Bacteria</taxon>
        <taxon>Bacillati</taxon>
        <taxon>Actinomycetota</taxon>
        <taxon>Actinomycetes</taxon>
        <taxon>Kitasatosporales</taxon>
        <taxon>Streptomycetaceae</taxon>
        <taxon>Streptomyces</taxon>
    </lineage>
</organism>
<evidence type="ECO:0000313" key="3">
    <source>
        <dbReference type="Proteomes" id="UP000271554"/>
    </source>
</evidence>
<accession>A0A387HNK5</accession>
<gene>
    <name evidence="2" type="ORF">DWB77_04104</name>
</gene>